<dbReference type="Proteomes" id="UP001059041">
    <property type="component" value="Linkage Group LG2"/>
</dbReference>
<protein>
    <submittedName>
        <fullName evidence="1">Uncharacterized protein</fullName>
    </submittedName>
</protein>
<sequence>MWVRADGMTHQRLPDSSLKFCDPTARNLINKTCVIEIPANYLPGRNVPRLRYCRKSQSSGLEWKSLKASSRVERRASRLTASQLNAAFSKFCDKLLRMKLACRDKGSVHRGSFKCRRQHKSFVIGFVMFAYFTLETWETLEKESRDSSGLKNVTSHTEHVCCEPIKPNMDKQHVCVASSPNEVELYLEASSGEMKPHASSRPPPLAACEGFAAEAAVASRRRQHGSLIKVQIEKTVKFKRLRAEKTHAHILNPCLNPSCVFRPQKSFISQKRNCQKGDLPTRHLGAQHEYQGETSRVKWKFYFCKSERMLQVVWWLKLGSDNPKVLRVNPAAAFSSSLISTELLRQTLNLSFQLSRVNNNMYVIRYFSSATGELNFCCGADV</sequence>
<accession>A0A9W7X3F2</accession>
<evidence type="ECO:0000313" key="1">
    <source>
        <dbReference type="EMBL" id="KAI7813065.1"/>
    </source>
</evidence>
<keyword evidence="2" id="KW-1185">Reference proteome</keyword>
<feature type="non-terminal residue" evidence="1">
    <location>
        <position position="382"/>
    </location>
</feature>
<comment type="caution">
    <text evidence="1">The sequence shown here is derived from an EMBL/GenBank/DDBJ whole genome shotgun (WGS) entry which is preliminary data.</text>
</comment>
<reference evidence="1" key="1">
    <citation type="submission" date="2021-02" db="EMBL/GenBank/DDBJ databases">
        <title>Comparative genomics reveals that relaxation of natural selection precedes convergent phenotypic evolution of cavefish.</title>
        <authorList>
            <person name="Peng Z."/>
        </authorList>
    </citation>
    <scope>NUCLEOTIDE SEQUENCE</scope>
    <source>
        <tissue evidence="1">Muscle</tissue>
    </source>
</reference>
<dbReference type="EMBL" id="JAFHDT010000002">
    <property type="protein sequence ID" value="KAI7813065.1"/>
    <property type="molecule type" value="Genomic_DNA"/>
</dbReference>
<dbReference type="AlphaFoldDB" id="A0A9W7X3F2"/>
<evidence type="ECO:0000313" key="2">
    <source>
        <dbReference type="Proteomes" id="UP001059041"/>
    </source>
</evidence>
<gene>
    <name evidence="1" type="ORF">IRJ41_014344</name>
</gene>
<proteinExistence type="predicted"/>
<organism evidence="1 2">
    <name type="scientific">Triplophysa rosa</name>
    <name type="common">Cave loach</name>
    <dbReference type="NCBI Taxonomy" id="992332"/>
    <lineage>
        <taxon>Eukaryota</taxon>
        <taxon>Metazoa</taxon>
        <taxon>Chordata</taxon>
        <taxon>Craniata</taxon>
        <taxon>Vertebrata</taxon>
        <taxon>Euteleostomi</taxon>
        <taxon>Actinopterygii</taxon>
        <taxon>Neopterygii</taxon>
        <taxon>Teleostei</taxon>
        <taxon>Ostariophysi</taxon>
        <taxon>Cypriniformes</taxon>
        <taxon>Nemacheilidae</taxon>
        <taxon>Triplophysa</taxon>
    </lineage>
</organism>
<name>A0A9W7X3F2_TRIRA</name>